<keyword evidence="3" id="KW-0813">Transport</keyword>
<evidence type="ECO:0000259" key="19">
    <source>
        <dbReference type="PROSITE" id="PS50893"/>
    </source>
</evidence>
<evidence type="ECO:0000256" key="3">
    <source>
        <dbReference type="ARBA" id="ARBA00022448"/>
    </source>
</evidence>
<reference evidence="21 22" key="1">
    <citation type="journal article" date="2024" name="Ann. Entomol. Soc. Am.">
        <title>Genomic analyses of the southern and eastern yellowjacket wasps (Hymenoptera: Vespidae) reveal evolutionary signatures of social life.</title>
        <authorList>
            <person name="Catto M.A."/>
            <person name="Caine P.B."/>
            <person name="Orr S.E."/>
            <person name="Hunt B.G."/>
            <person name="Goodisman M.A.D."/>
        </authorList>
    </citation>
    <scope>NUCLEOTIDE SEQUENCE [LARGE SCALE GENOMIC DNA]</scope>
    <source>
        <strain evidence="21">232</strain>
        <tissue evidence="21">Head and thorax</tissue>
    </source>
</reference>
<keyword evidence="22" id="KW-1185">Reference proteome</keyword>
<evidence type="ECO:0000256" key="6">
    <source>
        <dbReference type="ARBA" id="ARBA00022741"/>
    </source>
</evidence>
<gene>
    <name evidence="21" type="ORF">V1477_000667</name>
</gene>
<feature type="transmembrane region" description="Helical" evidence="18">
    <location>
        <begin position="383"/>
        <end position="408"/>
    </location>
</feature>
<evidence type="ECO:0000313" key="21">
    <source>
        <dbReference type="EMBL" id="KAL2751509.1"/>
    </source>
</evidence>
<dbReference type="SUPFAM" id="SSF90123">
    <property type="entry name" value="ABC transporter transmembrane region"/>
    <property type="match status" value="1"/>
</dbReference>
<keyword evidence="10" id="KW-0630">Potassium</keyword>
<keyword evidence="7" id="KW-0999">Mitochondrion inner membrane</keyword>
<keyword evidence="4" id="KW-0633">Potassium transport</keyword>
<dbReference type="InterPro" id="IPR017871">
    <property type="entry name" value="ABC_transporter-like_CS"/>
</dbReference>
<evidence type="ECO:0000256" key="16">
    <source>
        <dbReference type="ARBA" id="ARBA00041416"/>
    </source>
</evidence>
<evidence type="ECO:0000256" key="13">
    <source>
        <dbReference type="ARBA" id="ARBA00023128"/>
    </source>
</evidence>
<evidence type="ECO:0000256" key="12">
    <source>
        <dbReference type="ARBA" id="ARBA00023065"/>
    </source>
</evidence>
<dbReference type="PROSITE" id="PS00211">
    <property type="entry name" value="ABC_TRANSPORTER_1"/>
    <property type="match status" value="1"/>
</dbReference>
<sequence length="725" mass="81232">MSLLRIIRYKQHAIFPLIARDSFLSSPFKGKNNVAFQFKRTFSGTFKRSSKQEHKKQKILSNIYKVGWGTLGIGGAYAFKISTKQAICEAIKQNNETKDSVGPHFQWKDFLEYLYPHIWHLLISLSADLAFKLLKTSKALLYERSVYKSRRDLPPLCKSITSALIVAMLNIWIPQSVGNIINVLTKIVQDKRNDSTRNTLEMLLKPTFLLARMYVAQAFFTFIYIHTLSHIGERVAMKLRQNVFKSVIMQDVAFFDKNRTGEIVSRLTSDIQDFKSTFKICISQGLRSSTQIIGCVISVIMLSPQLTAAMLLCMPPVIFVGTLLGKSLRKLSTDAQNQIAKATAVCEEAIQNIRTVRAFAAENRETEVFSKEVEHASELYENLGFGIGLFQAGTNLFLNGILLCTLYFGGHLMSIGQLTSGDLMAFLMATQIIQRSLSQLSLLFGTYVRGVTAGARIFEYLNMPPSQMMVGGETIEGKTLSGDIEFKNVKFSYPTRPDHIILKNFNLNIPSGKTVAIVGSSGNGKSTIAALLERFYDVNEGSISIDKWDIRSLNSSYLRGTVLAYINQEPVLFATSIMENIRYGKQDATDEEIVQAAKEANAHEFITKFPNGYETQVGERGTQLSGGQKQRIAIARALLMRPSILILDEATSALDYESERLVQKALENVTRNRTVLVIAHRLSTIKSADIIVVLQHGVIVEIGTHAQLFKKQGTYYKLAREQRIN</sequence>
<evidence type="ECO:0000256" key="11">
    <source>
        <dbReference type="ARBA" id="ARBA00022989"/>
    </source>
</evidence>
<dbReference type="CDD" id="cd03249">
    <property type="entry name" value="ABC_MTABC3_MDL1_MDL2"/>
    <property type="match status" value="1"/>
</dbReference>
<accession>A0ABD2D2A1</accession>
<dbReference type="InterPro" id="IPR027417">
    <property type="entry name" value="P-loop_NTPase"/>
</dbReference>
<dbReference type="PANTHER" id="PTHR43394">
    <property type="entry name" value="ATP-DEPENDENT PERMEASE MDL1, MITOCHONDRIAL"/>
    <property type="match status" value="1"/>
</dbReference>
<dbReference type="FunFam" id="1.20.1560.10:FF:000016">
    <property type="entry name" value="ATP-binding cassette sub-family B member 8, mitochondrial"/>
    <property type="match status" value="1"/>
</dbReference>
<keyword evidence="9" id="KW-0809">Transit peptide</keyword>
<dbReference type="InterPro" id="IPR003593">
    <property type="entry name" value="AAA+_ATPase"/>
</dbReference>
<keyword evidence="5 18" id="KW-0812">Transmembrane</keyword>
<evidence type="ECO:0000256" key="10">
    <source>
        <dbReference type="ARBA" id="ARBA00022958"/>
    </source>
</evidence>
<keyword evidence="12" id="KW-0406">Ion transport</keyword>
<evidence type="ECO:0000256" key="1">
    <source>
        <dbReference type="ARBA" id="ARBA00004448"/>
    </source>
</evidence>
<evidence type="ECO:0000313" key="22">
    <source>
        <dbReference type="Proteomes" id="UP001607303"/>
    </source>
</evidence>
<dbReference type="InterPro" id="IPR003439">
    <property type="entry name" value="ABC_transporter-like_ATP-bd"/>
</dbReference>
<feature type="domain" description="ABC transmembrane type-1" evidence="20">
    <location>
        <begin position="159"/>
        <end position="449"/>
    </location>
</feature>
<keyword evidence="6" id="KW-0547">Nucleotide-binding</keyword>
<dbReference type="Pfam" id="PF00664">
    <property type="entry name" value="ABC_membrane"/>
    <property type="match status" value="1"/>
</dbReference>
<proteinExistence type="inferred from homology"/>
<evidence type="ECO:0000259" key="20">
    <source>
        <dbReference type="PROSITE" id="PS50929"/>
    </source>
</evidence>
<keyword evidence="14 18" id="KW-0472">Membrane</keyword>
<evidence type="ECO:0000256" key="14">
    <source>
        <dbReference type="ARBA" id="ARBA00023136"/>
    </source>
</evidence>
<comment type="subcellular location">
    <subcellularLocation>
        <location evidence="1">Mitochondrion inner membrane</location>
        <topology evidence="1">Multi-pass membrane protein</topology>
    </subcellularLocation>
</comment>
<evidence type="ECO:0000256" key="18">
    <source>
        <dbReference type="SAM" id="Phobius"/>
    </source>
</evidence>
<keyword evidence="13" id="KW-0496">Mitochondrion</keyword>
<evidence type="ECO:0000256" key="5">
    <source>
        <dbReference type="ARBA" id="ARBA00022692"/>
    </source>
</evidence>
<feature type="domain" description="ABC transporter" evidence="19">
    <location>
        <begin position="484"/>
        <end position="721"/>
    </location>
</feature>
<dbReference type="InterPro" id="IPR039421">
    <property type="entry name" value="Type_1_exporter"/>
</dbReference>
<dbReference type="AlphaFoldDB" id="A0ABD2D2A1"/>
<comment type="similarity">
    <text evidence="2">Belongs to the ABC transporter superfamily. ABCB family. Multidrug resistance exporter (TC 3.A.1.201) subfamily.</text>
</comment>
<dbReference type="Proteomes" id="UP001607303">
    <property type="component" value="Unassembled WGS sequence"/>
</dbReference>
<name>A0ABD2D2A1_VESMC</name>
<dbReference type="PROSITE" id="PS50929">
    <property type="entry name" value="ABC_TM1F"/>
    <property type="match status" value="1"/>
</dbReference>
<keyword evidence="11 18" id="KW-1133">Transmembrane helix</keyword>
<keyword evidence="8 21" id="KW-0067">ATP-binding</keyword>
<dbReference type="GO" id="GO:0006813">
    <property type="term" value="P:potassium ion transport"/>
    <property type="evidence" value="ECO:0007669"/>
    <property type="project" value="UniProtKB-KW"/>
</dbReference>
<feature type="transmembrane region" description="Helical" evidence="18">
    <location>
        <begin position="209"/>
        <end position="231"/>
    </location>
</feature>
<dbReference type="EMBL" id="JAYRBN010000007">
    <property type="protein sequence ID" value="KAL2751509.1"/>
    <property type="molecule type" value="Genomic_DNA"/>
</dbReference>
<dbReference type="PANTHER" id="PTHR43394:SF17">
    <property type="entry name" value="MITOCHONDRIAL POTASSIUM CHANNEL ATP-BINDING SUBUNIT"/>
    <property type="match status" value="1"/>
</dbReference>
<evidence type="ECO:0000256" key="8">
    <source>
        <dbReference type="ARBA" id="ARBA00022840"/>
    </source>
</evidence>
<dbReference type="PROSITE" id="PS50893">
    <property type="entry name" value="ABC_TRANSPORTER_2"/>
    <property type="match status" value="1"/>
</dbReference>
<dbReference type="InterPro" id="IPR011527">
    <property type="entry name" value="ABC1_TM_dom"/>
</dbReference>
<evidence type="ECO:0000256" key="2">
    <source>
        <dbReference type="ARBA" id="ARBA00007577"/>
    </source>
</evidence>
<dbReference type="FunFam" id="3.40.50.300:FF:000403">
    <property type="entry name" value="ATP-binding cassette sub-family B member 8, mitochondrial"/>
    <property type="match status" value="1"/>
</dbReference>
<dbReference type="GO" id="GO:0005743">
    <property type="term" value="C:mitochondrial inner membrane"/>
    <property type="evidence" value="ECO:0007669"/>
    <property type="project" value="UniProtKB-SubCell"/>
</dbReference>
<evidence type="ECO:0000256" key="17">
    <source>
        <dbReference type="ARBA" id="ARBA00042968"/>
    </source>
</evidence>
<dbReference type="GO" id="GO:0005524">
    <property type="term" value="F:ATP binding"/>
    <property type="evidence" value="ECO:0007669"/>
    <property type="project" value="UniProtKB-KW"/>
</dbReference>
<dbReference type="InterPro" id="IPR036640">
    <property type="entry name" value="ABC1_TM_sf"/>
</dbReference>
<dbReference type="Gene3D" id="1.20.1560.10">
    <property type="entry name" value="ABC transporter type 1, transmembrane domain"/>
    <property type="match status" value="1"/>
</dbReference>
<keyword evidence="21" id="KW-0407">Ion channel</keyword>
<organism evidence="21 22">
    <name type="scientific">Vespula maculifrons</name>
    <name type="common">Eastern yellow jacket</name>
    <name type="synonym">Wasp</name>
    <dbReference type="NCBI Taxonomy" id="7453"/>
    <lineage>
        <taxon>Eukaryota</taxon>
        <taxon>Metazoa</taxon>
        <taxon>Ecdysozoa</taxon>
        <taxon>Arthropoda</taxon>
        <taxon>Hexapoda</taxon>
        <taxon>Insecta</taxon>
        <taxon>Pterygota</taxon>
        <taxon>Neoptera</taxon>
        <taxon>Endopterygota</taxon>
        <taxon>Hymenoptera</taxon>
        <taxon>Apocrita</taxon>
        <taxon>Aculeata</taxon>
        <taxon>Vespoidea</taxon>
        <taxon>Vespidae</taxon>
        <taxon>Vespinae</taxon>
        <taxon>Vespula</taxon>
    </lineage>
</organism>
<dbReference type="SUPFAM" id="SSF52540">
    <property type="entry name" value="P-loop containing nucleoside triphosphate hydrolases"/>
    <property type="match status" value="1"/>
</dbReference>
<dbReference type="Gene3D" id="3.40.50.300">
    <property type="entry name" value="P-loop containing nucleotide triphosphate hydrolases"/>
    <property type="match status" value="1"/>
</dbReference>
<protein>
    <recommendedName>
        <fullName evidence="15">Mitochondrial potassium channel ATP-binding subunit</fullName>
    </recommendedName>
    <alternativeName>
        <fullName evidence="17">ATP-binding cassette sub-family B member 8, mitochondrial</fullName>
    </alternativeName>
    <alternativeName>
        <fullName evidence="16">Mitochondrial sulfonylurea-receptor</fullName>
    </alternativeName>
</protein>
<dbReference type="Pfam" id="PF00005">
    <property type="entry name" value="ABC_tran"/>
    <property type="match status" value="1"/>
</dbReference>
<evidence type="ECO:0000256" key="9">
    <source>
        <dbReference type="ARBA" id="ARBA00022946"/>
    </source>
</evidence>
<dbReference type="CDD" id="cd18574">
    <property type="entry name" value="ABC_6TM_ABCB8_like"/>
    <property type="match status" value="1"/>
</dbReference>
<comment type="caution">
    <text evidence="21">The sequence shown here is derived from an EMBL/GenBank/DDBJ whole genome shotgun (WGS) entry which is preliminary data.</text>
</comment>
<evidence type="ECO:0000256" key="4">
    <source>
        <dbReference type="ARBA" id="ARBA00022538"/>
    </source>
</evidence>
<evidence type="ECO:0000256" key="7">
    <source>
        <dbReference type="ARBA" id="ARBA00022792"/>
    </source>
</evidence>
<dbReference type="SMART" id="SM00382">
    <property type="entry name" value="AAA"/>
    <property type="match status" value="1"/>
</dbReference>
<feature type="transmembrane region" description="Helical" evidence="18">
    <location>
        <begin position="292"/>
        <end position="319"/>
    </location>
</feature>
<dbReference type="GO" id="GO:0034220">
    <property type="term" value="P:monoatomic ion transmembrane transport"/>
    <property type="evidence" value="ECO:0007669"/>
    <property type="project" value="UniProtKB-KW"/>
</dbReference>
<evidence type="ECO:0000256" key="15">
    <source>
        <dbReference type="ARBA" id="ARBA00040439"/>
    </source>
</evidence>